<proteinExistence type="predicted"/>
<organism evidence="1 2">
    <name type="scientific">Diphasiastrum complanatum</name>
    <name type="common">Issler's clubmoss</name>
    <name type="synonym">Lycopodium complanatum</name>
    <dbReference type="NCBI Taxonomy" id="34168"/>
    <lineage>
        <taxon>Eukaryota</taxon>
        <taxon>Viridiplantae</taxon>
        <taxon>Streptophyta</taxon>
        <taxon>Embryophyta</taxon>
        <taxon>Tracheophyta</taxon>
        <taxon>Lycopodiopsida</taxon>
        <taxon>Lycopodiales</taxon>
        <taxon>Lycopodiaceae</taxon>
        <taxon>Lycopodioideae</taxon>
        <taxon>Diphasiastrum</taxon>
    </lineage>
</organism>
<sequence length="161" mass="18809">MTGGIFVKEAKTDYIFHVFCFCFQFLRWSSMNCRNFRGEEWEELASNLNNRCSFIACKDVKNGEQCSYKMSNLKRKYKNEKELLRLRGGVSEQKWFCRMEYIFSSHPKYLWYVVYAGRGAERLDKDAANNTMRILIPAVCKLARVLPPLTFPASVRVDANG</sequence>
<protein>
    <submittedName>
        <fullName evidence="1">Uncharacterized protein</fullName>
    </submittedName>
</protein>
<accession>A0ACC2B4G6</accession>
<dbReference type="EMBL" id="CM055108">
    <property type="protein sequence ID" value="KAJ7524693.1"/>
    <property type="molecule type" value="Genomic_DNA"/>
</dbReference>
<comment type="caution">
    <text evidence="1">The sequence shown here is derived from an EMBL/GenBank/DDBJ whole genome shotgun (WGS) entry which is preliminary data.</text>
</comment>
<evidence type="ECO:0000313" key="2">
    <source>
        <dbReference type="Proteomes" id="UP001162992"/>
    </source>
</evidence>
<name>A0ACC2B4G6_DIPCM</name>
<reference evidence="2" key="1">
    <citation type="journal article" date="2024" name="Proc. Natl. Acad. Sci. U.S.A.">
        <title>Extraordinary preservation of gene collinearity over three hundred million years revealed in homosporous lycophytes.</title>
        <authorList>
            <person name="Li C."/>
            <person name="Wickell D."/>
            <person name="Kuo L.Y."/>
            <person name="Chen X."/>
            <person name="Nie B."/>
            <person name="Liao X."/>
            <person name="Peng D."/>
            <person name="Ji J."/>
            <person name="Jenkins J."/>
            <person name="Williams M."/>
            <person name="Shu S."/>
            <person name="Plott C."/>
            <person name="Barry K."/>
            <person name="Rajasekar S."/>
            <person name="Grimwood J."/>
            <person name="Han X."/>
            <person name="Sun S."/>
            <person name="Hou Z."/>
            <person name="He W."/>
            <person name="Dai G."/>
            <person name="Sun C."/>
            <person name="Schmutz J."/>
            <person name="Leebens-Mack J.H."/>
            <person name="Li F.W."/>
            <person name="Wang L."/>
        </authorList>
    </citation>
    <scope>NUCLEOTIDE SEQUENCE [LARGE SCALE GENOMIC DNA]</scope>
    <source>
        <strain evidence="2">cv. PW_Plant_1</strain>
    </source>
</reference>
<evidence type="ECO:0000313" key="1">
    <source>
        <dbReference type="EMBL" id="KAJ7524693.1"/>
    </source>
</evidence>
<dbReference type="Proteomes" id="UP001162992">
    <property type="component" value="Chromosome 17"/>
</dbReference>
<keyword evidence="2" id="KW-1185">Reference proteome</keyword>
<gene>
    <name evidence="1" type="ORF">O6H91_17G016900</name>
</gene>